<dbReference type="InParanoid" id="A0A7J8IZR9"/>
<dbReference type="Proteomes" id="UP000550707">
    <property type="component" value="Unassembled WGS sequence"/>
</dbReference>
<protein>
    <submittedName>
        <fullName evidence="1">Uncharacterized protein</fullName>
    </submittedName>
</protein>
<sequence>MSTHQNSGGQQSENTASTLKKFYDNSVGKVPVDTIGNYDVSRQNYLQTNAKVILPRAKGAKTTNLKATKTSLSNLNDPVTLSSDNDDDKTGLTKERACLLSLLIQHVPPQHQPLEKQKQH</sequence>
<comment type="caution">
    <text evidence="1">The sequence shown here is derived from an EMBL/GenBank/DDBJ whole genome shotgun (WGS) entry which is preliminary data.</text>
</comment>
<reference evidence="1 2" key="1">
    <citation type="journal article" date="2020" name="Nature">
        <title>Six reference-quality genomes reveal evolution of bat adaptations.</title>
        <authorList>
            <person name="Jebb D."/>
            <person name="Huang Z."/>
            <person name="Pippel M."/>
            <person name="Hughes G.M."/>
            <person name="Lavrichenko K."/>
            <person name="Devanna P."/>
            <person name="Winkler S."/>
            <person name="Jermiin L.S."/>
            <person name="Skirmuntt E.C."/>
            <person name="Katzourakis A."/>
            <person name="Burkitt-Gray L."/>
            <person name="Ray D.A."/>
            <person name="Sullivan K.A.M."/>
            <person name="Roscito J.G."/>
            <person name="Kirilenko B.M."/>
            <person name="Davalos L.M."/>
            <person name="Corthals A.P."/>
            <person name="Power M.L."/>
            <person name="Jones G."/>
            <person name="Ransome R.D."/>
            <person name="Dechmann D.K.N."/>
            <person name="Locatelli A.G."/>
            <person name="Puechmaille S.J."/>
            <person name="Fedrigo O."/>
            <person name="Jarvis E.D."/>
            <person name="Hiller M."/>
            <person name="Vernes S.C."/>
            <person name="Myers E.W."/>
            <person name="Teeling E.C."/>
        </authorList>
    </citation>
    <scope>NUCLEOTIDE SEQUENCE [LARGE SCALE GENOMIC DNA]</scope>
    <source>
        <strain evidence="1">MMolMol1</strain>
        <tissue evidence="1">Muscle</tissue>
    </source>
</reference>
<evidence type="ECO:0000313" key="1">
    <source>
        <dbReference type="EMBL" id="KAF6489878.1"/>
    </source>
</evidence>
<dbReference type="EMBL" id="JACASF010000003">
    <property type="protein sequence ID" value="KAF6489878.1"/>
    <property type="molecule type" value="Genomic_DNA"/>
</dbReference>
<gene>
    <name evidence="1" type="ORF">HJG59_010280</name>
</gene>
<evidence type="ECO:0000313" key="2">
    <source>
        <dbReference type="Proteomes" id="UP000550707"/>
    </source>
</evidence>
<name>A0A7J8IZR9_MOLMO</name>
<dbReference type="AlphaFoldDB" id="A0A7J8IZR9"/>
<organism evidence="1 2">
    <name type="scientific">Molossus molossus</name>
    <name type="common">Pallas' mastiff bat</name>
    <name type="synonym">Vespertilio molossus</name>
    <dbReference type="NCBI Taxonomy" id="27622"/>
    <lineage>
        <taxon>Eukaryota</taxon>
        <taxon>Metazoa</taxon>
        <taxon>Chordata</taxon>
        <taxon>Craniata</taxon>
        <taxon>Vertebrata</taxon>
        <taxon>Euteleostomi</taxon>
        <taxon>Mammalia</taxon>
        <taxon>Eutheria</taxon>
        <taxon>Laurasiatheria</taxon>
        <taxon>Chiroptera</taxon>
        <taxon>Yangochiroptera</taxon>
        <taxon>Molossidae</taxon>
        <taxon>Molossus</taxon>
    </lineage>
</organism>
<proteinExistence type="predicted"/>
<keyword evidence="2" id="KW-1185">Reference proteome</keyword>
<accession>A0A7J8IZR9</accession>